<evidence type="ECO:0000256" key="3">
    <source>
        <dbReference type="ARBA" id="ARBA00023054"/>
    </source>
</evidence>
<dbReference type="STRING" id="695850.A0A067BPL3"/>
<evidence type="ECO:0000256" key="2">
    <source>
        <dbReference type="ARBA" id="ARBA00022840"/>
    </source>
</evidence>
<dbReference type="PROSITE" id="PS00411">
    <property type="entry name" value="KINESIN_MOTOR_1"/>
    <property type="match status" value="1"/>
</dbReference>
<dbReference type="InterPro" id="IPR001752">
    <property type="entry name" value="Kinesin_motor_dom"/>
</dbReference>
<dbReference type="InterPro" id="IPR027640">
    <property type="entry name" value="Kinesin-like_fam"/>
</dbReference>
<keyword evidence="3" id="KW-0175">Coiled coil</keyword>
<gene>
    <name evidence="7" type="ORF">SPRG_15670</name>
</gene>
<dbReference type="PROSITE" id="PS50067">
    <property type="entry name" value="KINESIN_MOTOR_2"/>
    <property type="match status" value="1"/>
</dbReference>
<reference evidence="7 8" key="1">
    <citation type="journal article" date="2013" name="PLoS Genet.">
        <title>Distinctive expansion of potential virulence genes in the genome of the oomycete fish pathogen Saprolegnia parasitica.</title>
        <authorList>
            <person name="Jiang R.H."/>
            <person name="de Bruijn I."/>
            <person name="Haas B.J."/>
            <person name="Belmonte R."/>
            <person name="Lobach L."/>
            <person name="Christie J."/>
            <person name="van den Ackerveken G."/>
            <person name="Bottin A."/>
            <person name="Bulone V."/>
            <person name="Diaz-Moreno S.M."/>
            <person name="Dumas B."/>
            <person name="Fan L."/>
            <person name="Gaulin E."/>
            <person name="Govers F."/>
            <person name="Grenville-Briggs L.J."/>
            <person name="Horner N.R."/>
            <person name="Levin J.Z."/>
            <person name="Mammella M."/>
            <person name="Meijer H.J."/>
            <person name="Morris P."/>
            <person name="Nusbaum C."/>
            <person name="Oome S."/>
            <person name="Phillips A.J."/>
            <person name="van Rooyen D."/>
            <person name="Rzeszutek E."/>
            <person name="Saraiva M."/>
            <person name="Secombes C.J."/>
            <person name="Seidl M.F."/>
            <person name="Snel B."/>
            <person name="Stassen J.H."/>
            <person name="Sykes S."/>
            <person name="Tripathy S."/>
            <person name="van den Berg H."/>
            <person name="Vega-Arreguin J.C."/>
            <person name="Wawra S."/>
            <person name="Young S.K."/>
            <person name="Zeng Q."/>
            <person name="Dieguez-Uribeondo J."/>
            <person name="Russ C."/>
            <person name="Tyler B.M."/>
            <person name="van West P."/>
        </authorList>
    </citation>
    <scope>NUCLEOTIDE SEQUENCE [LARGE SCALE GENOMIC DNA]</scope>
    <source>
        <strain evidence="7 8">CBS 223.65</strain>
    </source>
</reference>
<feature type="domain" description="Kinesin motor" evidence="6">
    <location>
        <begin position="1"/>
        <end position="131"/>
    </location>
</feature>
<protein>
    <recommendedName>
        <fullName evidence="6">Kinesin motor domain-containing protein</fullName>
    </recommendedName>
</protein>
<evidence type="ECO:0000256" key="5">
    <source>
        <dbReference type="PROSITE-ProRule" id="PRU00283"/>
    </source>
</evidence>
<dbReference type="PANTHER" id="PTHR47968">
    <property type="entry name" value="CENTROMERE PROTEIN E"/>
    <property type="match status" value="1"/>
</dbReference>
<organism evidence="7 8">
    <name type="scientific">Saprolegnia parasitica (strain CBS 223.65)</name>
    <dbReference type="NCBI Taxonomy" id="695850"/>
    <lineage>
        <taxon>Eukaryota</taxon>
        <taxon>Sar</taxon>
        <taxon>Stramenopiles</taxon>
        <taxon>Oomycota</taxon>
        <taxon>Saprolegniomycetes</taxon>
        <taxon>Saprolegniales</taxon>
        <taxon>Saprolegniaceae</taxon>
        <taxon>Saprolegnia</taxon>
    </lineage>
</organism>
<dbReference type="InterPro" id="IPR019821">
    <property type="entry name" value="Kinesin_motor_CS"/>
</dbReference>
<keyword evidence="4" id="KW-0505">Motor protein</keyword>
<dbReference type="InterPro" id="IPR027417">
    <property type="entry name" value="P-loop_NTPase"/>
</dbReference>
<dbReference type="GO" id="GO:0008017">
    <property type="term" value="F:microtubule binding"/>
    <property type="evidence" value="ECO:0007669"/>
    <property type="project" value="InterPro"/>
</dbReference>
<dbReference type="KEGG" id="spar:SPRG_15670"/>
<accession>A0A067BPL3</accession>
<evidence type="ECO:0000256" key="1">
    <source>
        <dbReference type="ARBA" id="ARBA00022741"/>
    </source>
</evidence>
<dbReference type="GO" id="GO:0003777">
    <property type="term" value="F:microtubule motor activity"/>
    <property type="evidence" value="ECO:0007669"/>
    <property type="project" value="InterPro"/>
</dbReference>
<comment type="similarity">
    <text evidence="5">Belongs to the TRAFAC class myosin-kinesin ATPase superfamily. Kinesin family.</text>
</comment>
<keyword evidence="1" id="KW-0547">Nucleotide-binding</keyword>
<dbReference type="EMBL" id="KK584008">
    <property type="protein sequence ID" value="KDO16637.1"/>
    <property type="molecule type" value="Genomic_DNA"/>
</dbReference>
<dbReference type="GO" id="GO:0005524">
    <property type="term" value="F:ATP binding"/>
    <property type="evidence" value="ECO:0007669"/>
    <property type="project" value="UniProtKB-KW"/>
</dbReference>
<keyword evidence="2" id="KW-0067">ATP-binding</keyword>
<dbReference type="PANTHER" id="PTHR47968:SF75">
    <property type="entry name" value="CENTROMERE-ASSOCIATED PROTEIN E"/>
    <property type="match status" value="1"/>
</dbReference>
<dbReference type="Pfam" id="PF00225">
    <property type="entry name" value="Kinesin"/>
    <property type="match status" value="1"/>
</dbReference>
<dbReference type="GO" id="GO:0007018">
    <property type="term" value="P:microtubule-based movement"/>
    <property type="evidence" value="ECO:0007669"/>
    <property type="project" value="InterPro"/>
</dbReference>
<dbReference type="Proteomes" id="UP000030745">
    <property type="component" value="Unassembled WGS sequence"/>
</dbReference>
<dbReference type="SUPFAM" id="SSF52540">
    <property type="entry name" value="P-loop containing nucleoside triphosphate hydrolases"/>
    <property type="match status" value="1"/>
</dbReference>
<dbReference type="RefSeq" id="XP_012212656.1">
    <property type="nucleotide sequence ID" value="XM_012357266.1"/>
</dbReference>
<dbReference type="OrthoDB" id="3176171at2759"/>
<dbReference type="InterPro" id="IPR036961">
    <property type="entry name" value="Kinesin_motor_dom_sf"/>
</dbReference>
<evidence type="ECO:0000313" key="8">
    <source>
        <dbReference type="Proteomes" id="UP000030745"/>
    </source>
</evidence>
<name>A0A067BPL3_SAPPC</name>
<evidence type="ECO:0000256" key="4">
    <source>
        <dbReference type="ARBA" id="ARBA00023175"/>
    </source>
</evidence>
<dbReference type="Gene3D" id="3.40.850.10">
    <property type="entry name" value="Kinesin motor domain"/>
    <property type="match status" value="1"/>
</dbReference>
<evidence type="ECO:0000259" key="6">
    <source>
        <dbReference type="PROSITE" id="PS50067"/>
    </source>
</evidence>
<evidence type="ECO:0000313" key="7">
    <source>
        <dbReference type="EMBL" id="KDO16637.1"/>
    </source>
</evidence>
<sequence length="131" mass="14430">ALFAQLSAPFECRCSFLEIYNERVYDLLDNDTATSMDAKLLREDSQQNVFVQDLLEIPVTSSTSALQLLTLGAKQRTVGSTAMNRESSRSTLHLVDLAGSEKQTQTGATESASQRGILLRFTGEYINVFCA</sequence>
<keyword evidence="8" id="KW-1185">Reference proteome</keyword>
<proteinExistence type="inferred from homology"/>
<feature type="non-terminal residue" evidence="7">
    <location>
        <position position="1"/>
    </location>
</feature>
<dbReference type="GeneID" id="24137378"/>
<dbReference type="VEuPathDB" id="FungiDB:SPRG_15670"/>
<dbReference type="SMART" id="SM00129">
    <property type="entry name" value="KISc"/>
    <property type="match status" value="1"/>
</dbReference>
<dbReference type="AlphaFoldDB" id="A0A067BPL3"/>
<comment type="caution">
    <text evidence="5">Lacks conserved residue(s) required for the propagation of feature annotation.</text>
</comment>